<feature type="region of interest" description="Disordered" evidence="2">
    <location>
        <begin position="227"/>
        <end position="247"/>
    </location>
</feature>
<dbReference type="AlphaFoldDB" id="A0A835H9T8"/>
<protein>
    <submittedName>
        <fullName evidence="3">Uncharacterized protein</fullName>
    </submittedName>
</protein>
<keyword evidence="4" id="KW-1185">Reference proteome</keyword>
<dbReference type="Proteomes" id="UP000631114">
    <property type="component" value="Unassembled WGS sequence"/>
</dbReference>
<comment type="caution">
    <text evidence="3">The sequence shown here is derived from an EMBL/GenBank/DDBJ whole genome shotgun (WGS) entry which is preliminary data.</text>
</comment>
<dbReference type="Gene3D" id="3.40.50.1820">
    <property type="entry name" value="alpha/beta hydrolase"/>
    <property type="match status" value="1"/>
</dbReference>
<organism evidence="3 4">
    <name type="scientific">Coptis chinensis</name>
    <dbReference type="NCBI Taxonomy" id="261450"/>
    <lineage>
        <taxon>Eukaryota</taxon>
        <taxon>Viridiplantae</taxon>
        <taxon>Streptophyta</taxon>
        <taxon>Embryophyta</taxon>
        <taxon>Tracheophyta</taxon>
        <taxon>Spermatophyta</taxon>
        <taxon>Magnoliopsida</taxon>
        <taxon>Ranunculales</taxon>
        <taxon>Ranunculaceae</taxon>
        <taxon>Coptidoideae</taxon>
        <taxon>Coptis</taxon>
    </lineage>
</organism>
<dbReference type="GO" id="GO:0004185">
    <property type="term" value="F:serine-type carboxypeptidase activity"/>
    <property type="evidence" value="ECO:0007669"/>
    <property type="project" value="InterPro"/>
</dbReference>
<reference evidence="3 4" key="1">
    <citation type="submission" date="2020-10" db="EMBL/GenBank/DDBJ databases">
        <title>The Coptis chinensis genome and diversification of protoberbering-type alkaloids.</title>
        <authorList>
            <person name="Wang B."/>
            <person name="Shu S."/>
            <person name="Song C."/>
            <person name="Liu Y."/>
        </authorList>
    </citation>
    <scope>NUCLEOTIDE SEQUENCE [LARGE SCALE GENOMIC DNA]</scope>
    <source>
        <strain evidence="3">HL-2020</strain>
        <tissue evidence="3">Leaf</tissue>
    </source>
</reference>
<sequence>MLDSPVGTGYSYVADDVNSSNLTIKTNEDTATDVTTLLKELFNANECLPQSPLYVVAESYGWKFTVTIGLSALKANEAGELKLKLGEVHHRGKFVTEALELYDAYTMKKKDIFYPTRVTYMSQMYYSDPFFDLRVGIKVIFYDTQTTEMITVAKAHGKVLVDIEHDSVNDGVVEDEGSQLHDKTYKHPVPEPVPTSNVACNGESSTQPIVITKCGICRQPGHNNRKTCTMPKPVPTDKRYKKKQRMP</sequence>
<evidence type="ECO:0000313" key="3">
    <source>
        <dbReference type="EMBL" id="KAF9595050.1"/>
    </source>
</evidence>
<evidence type="ECO:0000256" key="2">
    <source>
        <dbReference type="SAM" id="MobiDB-lite"/>
    </source>
</evidence>
<proteinExistence type="inferred from homology"/>
<dbReference type="InterPro" id="IPR029058">
    <property type="entry name" value="AB_hydrolase_fold"/>
</dbReference>
<evidence type="ECO:0000256" key="1">
    <source>
        <dbReference type="ARBA" id="ARBA00009431"/>
    </source>
</evidence>
<dbReference type="InterPro" id="IPR001563">
    <property type="entry name" value="Peptidase_S10"/>
</dbReference>
<dbReference type="OrthoDB" id="443318at2759"/>
<gene>
    <name evidence="3" type="ORF">IFM89_036378</name>
</gene>
<accession>A0A835H9T8</accession>
<comment type="similarity">
    <text evidence="1">Belongs to the peptidase S10 family.</text>
</comment>
<dbReference type="SUPFAM" id="SSF53474">
    <property type="entry name" value="alpha/beta-Hydrolases"/>
    <property type="match status" value="1"/>
</dbReference>
<dbReference type="EMBL" id="JADFTS010000008">
    <property type="protein sequence ID" value="KAF9595050.1"/>
    <property type="molecule type" value="Genomic_DNA"/>
</dbReference>
<name>A0A835H9T8_9MAGN</name>
<dbReference type="GO" id="GO:0006508">
    <property type="term" value="P:proteolysis"/>
    <property type="evidence" value="ECO:0007669"/>
    <property type="project" value="InterPro"/>
</dbReference>
<evidence type="ECO:0000313" key="4">
    <source>
        <dbReference type="Proteomes" id="UP000631114"/>
    </source>
</evidence>
<dbReference type="Pfam" id="PF00450">
    <property type="entry name" value="Peptidase_S10"/>
    <property type="match status" value="1"/>
</dbReference>